<dbReference type="AlphaFoldDB" id="A0A0R1N7G5"/>
<comment type="function">
    <text evidence="8">The phosphoenolpyruvate-dependent sugar phosphotransferase system (PTS), a major carbohydrate active -transport system, catalyzes the phosphorylation of incoming sugar substrates concomitant with their translocation across the cell membrane.</text>
</comment>
<proteinExistence type="predicted"/>
<feature type="transmembrane region" description="Helical" evidence="9">
    <location>
        <begin position="224"/>
        <end position="249"/>
    </location>
</feature>
<feature type="transmembrane region" description="Helical" evidence="9">
    <location>
        <begin position="304"/>
        <end position="323"/>
    </location>
</feature>
<feature type="transmembrane region" description="Helical" evidence="9">
    <location>
        <begin position="409"/>
        <end position="429"/>
    </location>
</feature>
<evidence type="ECO:0000256" key="1">
    <source>
        <dbReference type="ARBA" id="ARBA00004651"/>
    </source>
</evidence>
<keyword evidence="7 8" id="KW-0472">Membrane</keyword>
<comment type="subcellular location">
    <subcellularLocation>
        <location evidence="1">Cell membrane</location>
        <topology evidence="1">Multi-pass membrane protein</topology>
    </subcellularLocation>
</comment>
<dbReference type="GO" id="GO:0009401">
    <property type="term" value="P:phosphoenolpyruvate-dependent sugar phosphotransferase system"/>
    <property type="evidence" value="ECO:0007669"/>
    <property type="project" value="InterPro"/>
</dbReference>
<evidence type="ECO:0000259" key="10">
    <source>
        <dbReference type="PROSITE" id="PS51105"/>
    </source>
</evidence>
<keyword evidence="12" id="KW-1185">Reference proteome</keyword>
<dbReference type="InterPro" id="IPR004501">
    <property type="entry name" value="PTS_EIIC_3"/>
</dbReference>
<organism evidence="11 12">
    <name type="scientific">Schleiferilactobacillus perolens DSM 12744</name>
    <dbReference type="NCBI Taxonomy" id="1423792"/>
    <lineage>
        <taxon>Bacteria</taxon>
        <taxon>Bacillati</taxon>
        <taxon>Bacillota</taxon>
        <taxon>Bacilli</taxon>
        <taxon>Lactobacillales</taxon>
        <taxon>Lactobacillaceae</taxon>
        <taxon>Schleiferilactobacillus</taxon>
    </lineage>
</organism>
<dbReference type="STRING" id="1423792.FD09_GL002766"/>
<protein>
    <recommendedName>
        <fullName evidence="8">Permease IIC component</fullName>
    </recommendedName>
</protein>
<dbReference type="GO" id="GO:0005886">
    <property type="term" value="C:plasma membrane"/>
    <property type="evidence" value="ECO:0007669"/>
    <property type="project" value="UniProtKB-SubCell"/>
</dbReference>
<evidence type="ECO:0000256" key="8">
    <source>
        <dbReference type="PIRNR" id="PIRNR006351"/>
    </source>
</evidence>
<evidence type="ECO:0000256" key="3">
    <source>
        <dbReference type="ARBA" id="ARBA00022475"/>
    </source>
</evidence>
<keyword evidence="3 8" id="KW-1003">Cell membrane</keyword>
<keyword evidence="4 8" id="KW-0762">Sugar transport</keyword>
<evidence type="ECO:0000313" key="12">
    <source>
        <dbReference type="Proteomes" id="UP000051330"/>
    </source>
</evidence>
<dbReference type="GO" id="GO:0008982">
    <property type="term" value="F:protein-N(PI)-phosphohistidine-sugar phosphotransferase activity"/>
    <property type="evidence" value="ECO:0007669"/>
    <property type="project" value="UniProtKB-UniRule"/>
</dbReference>
<dbReference type="PIRSF" id="PIRSF006351">
    <property type="entry name" value="PTS_EIIC-Cellobiose"/>
    <property type="match status" value="1"/>
</dbReference>
<evidence type="ECO:0000256" key="7">
    <source>
        <dbReference type="ARBA" id="ARBA00023136"/>
    </source>
</evidence>
<evidence type="ECO:0000256" key="5">
    <source>
        <dbReference type="ARBA" id="ARBA00022692"/>
    </source>
</evidence>
<dbReference type="EMBL" id="AZEC01000006">
    <property type="protein sequence ID" value="KRL12779.1"/>
    <property type="molecule type" value="Genomic_DNA"/>
</dbReference>
<comment type="caution">
    <text evidence="11">The sequence shown here is derived from an EMBL/GenBank/DDBJ whole genome shotgun (WGS) entry which is preliminary data.</text>
</comment>
<dbReference type="PANTHER" id="PTHR33989:SF4">
    <property type="entry name" value="PTS SYSTEM N,N'-DIACETYLCHITOBIOSE-SPECIFIC EIIC COMPONENT"/>
    <property type="match status" value="1"/>
</dbReference>
<dbReference type="PANTHER" id="PTHR33989">
    <property type="match status" value="1"/>
</dbReference>
<dbReference type="Proteomes" id="UP000051330">
    <property type="component" value="Unassembled WGS sequence"/>
</dbReference>
<evidence type="ECO:0000313" key="11">
    <source>
        <dbReference type="EMBL" id="KRL12779.1"/>
    </source>
</evidence>
<feature type="transmembrane region" description="Helical" evidence="9">
    <location>
        <begin position="113"/>
        <end position="133"/>
    </location>
</feature>
<feature type="domain" description="PTS EIIC type-3" evidence="10">
    <location>
        <begin position="9"/>
        <end position="429"/>
    </location>
</feature>
<dbReference type="RefSeq" id="WP_057820374.1">
    <property type="nucleotide sequence ID" value="NZ_AZEC01000006.1"/>
</dbReference>
<evidence type="ECO:0000256" key="2">
    <source>
        <dbReference type="ARBA" id="ARBA00022448"/>
    </source>
</evidence>
<evidence type="ECO:0000256" key="6">
    <source>
        <dbReference type="ARBA" id="ARBA00022989"/>
    </source>
</evidence>
<accession>A0A0R1N7G5</accession>
<name>A0A0R1N7G5_9LACO</name>
<dbReference type="InterPro" id="IPR051088">
    <property type="entry name" value="PTS_Sugar-EIIC/EIIB"/>
</dbReference>
<dbReference type="InterPro" id="IPR004796">
    <property type="entry name" value="PTS_IIC_cello"/>
</dbReference>
<evidence type="ECO:0000256" key="4">
    <source>
        <dbReference type="ARBA" id="ARBA00022597"/>
    </source>
</evidence>
<feature type="transmembrane region" description="Helical" evidence="9">
    <location>
        <begin position="344"/>
        <end position="366"/>
    </location>
</feature>
<keyword evidence="6 9" id="KW-1133">Transmembrane helix</keyword>
<dbReference type="PROSITE" id="PS51105">
    <property type="entry name" value="PTS_EIIC_TYPE_3"/>
    <property type="match status" value="1"/>
</dbReference>
<feature type="transmembrane region" description="Helical" evidence="9">
    <location>
        <begin position="25"/>
        <end position="50"/>
    </location>
</feature>
<dbReference type="InterPro" id="IPR003352">
    <property type="entry name" value="PTS_EIIC"/>
</dbReference>
<keyword evidence="2 8" id="KW-0813">Transport</keyword>
<feature type="transmembrane region" description="Helical" evidence="9">
    <location>
        <begin position="195"/>
        <end position="217"/>
    </location>
</feature>
<sequence>MLSPMETWLANRYLRIQQYIRQKKVYIAVSHTLGSLLPFVIIGSFLQAFARSALMANGFFYNIYHVGEWLPNARNIGQVVNSLSDITINFSLFIAAFLFAKYLARLYKLNDGIVGWTALLAAMILQTNIVNGLNRVNLVSGLNNNGGGVHNLFVGLIVGYVAAQSYRSLTWIAAHWQHAPVSWQDETFVTRGLQAIFPVSMILAGALGLSFLISLTGQQGFAGLVLYTIALPRWVFSHAIVTIMIITFWNNILNVIGLSGPLSPFTQLTIDSSQSTTNLSTALKNGSLNNLPYPVTFHTIYDTYGAMGGNGMVLVLVFALILFSRQPDRRHVAWWSLFPTLMNFNDIAMVGFPIFFNPIYIVPYLLSPLVGMFVGWVPIHFHWIPPVVYSVPNTTPSFLAGFMGTNGNWAVLLVSVLALIASLLVYLPFIRIDNLVWLKTLAGELPDQQTEEVKISGHEVIAQRTGPAVKKSESY</sequence>
<dbReference type="PATRIC" id="fig|1423792.3.peg.2826"/>
<dbReference type="Pfam" id="PF02378">
    <property type="entry name" value="PTS_EIIC"/>
    <property type="match status" value="1"/>
</dbReference>
<evidence type="ECO:0000256" key="9">
    <source>
        <dbReference type="SAM" id="Phobius"/>
    </source>
</evidence>
<keyword evidence="5 9" id="KW-0812">Transmembrane</keyword>
<dbReference type="OrthoDB" id="1651152at2"/>
<reference evidence="11 12" key="1">
    <citation type="journal article" date="2015" name="Genome Announc.">
        <title>Expanding the biotechnology potential of lactobacilli through comparative genomics of 213 strains and associated genera.</title>
        <authorList>
            <person name="Sun Z."/>
            <person name="Harris H.M."/>
            <person name="McCann A."/>
            <person name="Guo C."/>
            <person name="Argimon S."/>
            <person name="Zhang W."/>
            <person name="Yang X."/>
            <person name="Jeffery I.B."/>
            <person name="Cooney J.C."/>
            <person name="Kagawa T.F."/>
            <person name="Liu W."/>
            <person name="Song Y."/>
            <person name="Salvetti E."/>
            <person name="Wrobel A."/>
            <person name="Rasinkangas P."/>
            <person name="Parkhill J."/>
            <person name="Rea M.C."/>
            <person name="O'Sullivan O."/>
            <person name="Ritari J."/>
            <person name="Douillard F.P."/>
            <person name="Paul Ross R."/>
            <person name="Yang R."/>
            <person name="Briner A.E."/>
            <person name="Felis G.E."/>
            <person name="de Vos W.M."/>
            <person name="Barrangou R."/>
            <person name="Klaenhammer T.R."/>
            <person name="Caufield P.W."/>
            <person name="Cui Y."/>
            <person name="Zhang H."/>
            <person name="O'Toole P.W."/>
        </authorList>
    </citation>
    <scope>NUCLEOTIDE SEQUENCE [LARGE SCALE GENOMIC DNA]</scope>
    <source>
        <strain evidence="11 12">DSM 12744</strain>
    </source>
</reference>
<gene>
    <name evidence="11" type="ORF">FD09_GL002766</name>
</gene>